<dbReference type="Proteomes" id="UP000007597">
    <property type="component" value="Segment"/>
</dbReference>
<feature type="transmembrane region" description="Helical" evidence="1">
    <location>
        <begin position="40"/>
        <end position="64"/>
    </location>
</feature>
<sequence>MTTTTESGGRQNVFGIEPRMTYDESYEGYGRNAEKLNGRLAMLGLVAGVISYVTTGNFFFIGLAGF</sequence>
<dbReference type="SUPFAM" id="SSF103511">
    <property type="entry name" value="Chlorophyll a-b binding protein"/>
    <property type="match status" value="1"/>
</dbReference>
<keyword evidence="1" id="KW-1133">Transmembrane helix</keyword>
<evidence type="ECO:0000313" key="2">
    <source>
        <dbReference type="EMBL" id="AFD03056.1"/>
    </source>
</evidence>
<keyword evidence="1" id="KW-0472">Membrane</keyword>
<keyword evidence="3" id="KW-1185">Reference proteome</keyword>
<evidence type="ECO:0000313" key="3">
    <source>
        <dbReference type="Proteomes" id="UP000007597"/>
    </source>
</evidence>
<dbReference type="RefSeq" id="YP_007001707.1">
    <property type="nucleotide sequence ID" value="NC_019443.1"/>
</dbReference>
<keyword evidence="1" id="KW-0812">Transmembrane</keyword>
<evidence type="ECO:0000256" key="1">
    <source>
        <dbReference type="SAM" id="Phobius"/>
    </source>
</evidence>
<dbReference type="OrthoDB" id="23230at10239"/>
<reference evidence="2 3" key="1">
    <citation type="submission" date="2011-07" db="EMBL/GenBank/DDBJ databases">
        <title>Viral Tagging: a high-throughput approach to explore virus-host interactions.</title>
        <authorList>
            <person name="Deng L."/>
            <person name="Sullivan M.B."/>
            <person name="Poulos B."/>
            <person name="Ignacio Espinoza J.C."/>
        </authorList>
    </citation>
    <scope>NUCLEOTIDE SEQUENCE [LARGE SCALE GENOMIC DNA]</scope>
</reference>
<dbReference type="EMBL" id="JN371769">
    <property type="protein sequence ID" value="AFD03056.1"/>
    <property type="molecule type" value="Genomic_DNA"/>
</dbReference>
<proteinExistence type="predicted"/>
<accession>H8ZNJ5</accession>
<organism evidence="2 3">
    <name type="scientific">Synechococcus phage metaG-MbCM1</name>
    <dbReference type="NCBI Taxonomy" id="1079999"/>
    <lineage>
        <taxon>Viruses</taxon>
        <taxon>Duplodnaviria</taxon>
        <taxon>Heunggongvirae</taxon>
        <taxon>Uroviricota</taxon>
        <taxon>Caudoviricetes</taxon>
        <taxon>Pantevenvirales</taxon>
        <taxon>Kyanoviridae</taxon>
        <taxon>Galenevirus</taxon>
        <taxon>Galenevirus mbcm1</taxon>
    </lineage>
</organism>
<protein>
    <submittedName>
        <fullName evidence="2">Hli04 high light inducible protein</fullName>
    </submittedName>
</protein>
<dbReference type="GeneID" id="14005480"/>
<dbReference type="KEGG" id="vg:14005480"/>
<name>H8ZNJ5_9CAUD</name>